<comment type="caution">
    <text evidence="1">The sequence shown here is derived from an EMBL/GenBank/DDBJ whole genome shotgun (WGS) entry which is preliminary data.</text>
</comment>
<gene>
    <name evidence="1" type="primary">AVEN_182656_1</name>
    <name evidence="1" type="ORF">TNCT_294331</name>
</gene>
<sequence length="275" mass="31736">MPKIINANRRSVPRHISRVDCSGFVAGNFRLWKSLFCNFPFILLICDAFSRTEGRPMQNLSEARWINPCDLPGHLFDPKYDMVDAPKADHLELTRNIMARIKTSRDQGAEILESYINYAFKDPSFVDGIASHRLSWLPKVSREKVKNMTLPELCIYSFGVLQYYAVGMDQVLLDEVMYGGRFLTMCRDAENLLTQLLCQIHMATFLLKSPPASDVTRAAMHQKLRQGNYALRMYRNYLIFRDYVEVLDIFLEAFEAIEARTLSTLTTPQPVLYQN</sequence>
<dbReference type="OrthoDB" id="6049566at2759"/>
<protein>
    <submittedName>
        <fullName evidence="1">Uncharacterized protein</fullName>
    </submittedName>
</protein>
<organism evidence="1 2">
    <name type="scientific">Trichonephila clavata</name>
    <name type="common">Joro spider</name>
    <name type="synonym">Nephila clavata</name>
    <dbReference type="NCBI Taxonomy" id="2740835"/>
    <lineage>
        <taxon>Eukaryota</taxon>
        <taxon>Metazoa</taxon>
        <taxon>Ecdysozoa</taxon>
        <taxon>Arthropoda</taxon>
        <taxon>Chelicerata</taxon>
        <taxon>Arachnida</taxon>
        <taxon>Araneae</taxon>
        <taxon>Araneomorphae</taxon>
        <taxon>Entelegynae</taxon>
        <taxon>Araneoidea</taxon>
        <taxon>Nephilidae</taxon>
        <taxon>Trichonephila</taxon>
    </lineage>
</organism>
<dbReference type="EMBL" id="BMAO01019783">
    <property type="protein sequence ID" value="GFR32781.1"/>
    <property type="molecule type" value="Genomic_DNA"/>
</dbReference>
<dbReference type="Proteomes" id="UP000887116">
    <property type="component" value="Unassembled WGS sequence"/>
</dbReference>
<name>A0A8X6K5T2_TRICU</name>
<keyword evidence="2" id="KW-1185">Reference proteome</keyword>
<proteinExistence type="predicted"/>
<accession>A0A8X6K5T2</accession>
<dbReference type="AlphaFoldDB" id="A0A8X6K5T2"/>
<evidence type="ECO:0000313" key="2">
    <source>
        <dbReference type="Proteomes" id="UP000887116"/>
    </source>
</evidence>
<evidence type="ECO:0000313" key="1">
    <source>
        <dbReference type="EMBL" id="GFR32781.1"/>
    </source>
</evidence>
<reference evidence="1" key="1">
    <citation type="submission" date="2020-07" db="EMBL/GenBank/DDBJ databases">
        <title>Multicomponent nature underlies the extraordinary mechanical properties of spider dragline silk.</title>
        <authorList>
            <person name="Kono N."/>
            <person name="Nakamura H."/>
            <person name="Mori M."/>
            <person name="Yoshida Y."/>
            <person name="Ohtoshi R."/>
            <person name="Malay A.D."/>
            <person name="Moran D.A.P."/>
            <person name="Tomita M."/>
            <person name="Numata K."/>
            <person name="Arakawa K."/>
        </authorList>
    </citation>
    <scope>NUCLEOTIDE SEQUENCE</scope>
</reference>